<feature type="binding site" evidence="9">
    <location>
        <position position="94"/>
    </location>
    <ligand>
        <name>Mg(2+)</name>
        <dbReference type="ChEBI" id="CHEBI:18420"/>
        <label>1</label>
    </ligand>
</feature>
<dbReference type="PANTHER" id="PTHR43285:SF2">
    <property type="entry name" value="ANTHRANILATE PHOSPHORIBOSYLTRANSFERASE"/>
    <property type="match status" value="1"/>
</dbReference>
<feature type="binding site" evidence="9">
    <location>
        <position position="228"/>
    </location>
    <ligand>
        <name>Mg(2+)</name>
        <dbReference type="ChEBI" id="CHEBI:18420"/>
        <label>2</label>
    </ligand>
</feature>
<dbReference type="UniPathway" id="UPA00035">
    <property type="reaction ID" value="UER00041"/>
</dbReference>
<dbReference type="GO" id="GO:0000162">
    <property type="term" value="P:L-tryptophan biosynthetic process"/>
    <property type="evidence" value="ECO:0007669"/>
    <property type="project" value="UniProtKB-UniRule"/>
</dbReference>
<dbReference type="Gene3D" id="3.40.1030.10">
    <property type="entry name" value="Nucleoside phosphorylase/phosphoribosyltransferase catalytic domain"/>
    <property type="match status" value="1"/>
</dbReference>
<keyword evidence="6 9" id="KW-0057">Aromatic amino acid biosynthesis</keyword>
<dbReference type="PANTHER" id="PTHR43285">
    <property type="entry name" value="ANTHRANILATE PHOSPHORIBOSYLTRANSFERASE"/>
    <property type="match status" value="1"/>
</dbReference>
<dbReference type="InterPro" id="IPR000312">
    <property type="entry name" value="Glycosyl_Trfase_fam3"/>
</dbReference>
<gene>
    <name evidence="9 12" type="primary">trpD</name>
    <name evidence="12" type="ORF">ABR85_10025</name>
</gene>
<proteinExistence type="inferred from homology"/>
<comment type="similarity">
    <text evidence="9">Belongs to the anthranilate phosphoribosyltransferase family.</text>
</comment>
<comment type="function">
    <text evidence="9">Catalyzes the transfer of the phosphoribosyl group of 5-phosphorylribose-1-pyrophosphate (PRPP) to anthranilate to yield N-(5'-phosphoribosyl)-anthranilate (PRA).</text>
</comment>
<keyword evidence="4 9" id="KW-0808">Transferase</keyword>
<feature type="binding site" evidence="9">
    <location>
        <position position="122"/>
    </location>
    <ligand>
        <name>5-phospho-alpha-D-ribose 1-diphosphate</name>
        <dbReference type="ChEBI" id="CHEBI:58017"/>
    </ligand>
</feature>
<feature type="binding site" evidence="9">
    <location>
        <position position="227"/>
    </location>
    <ligand>
        <name>Mg(2+)</name>
        <dbReference type="ChEBI" id="CHEBI:18420"/>
        <label>2</label>
    </ligand>
</feature>
<dbReference type="SUPFAM" id="SSF52418">
    <property type="entry name" value="Nucleoside phosphorylase/phosphoribosyltransferase catalytic domain"/>
    <property type="match status" value="1"/>
</dbReference>
<evidence type="ECO:0000259" key="11">
    <source>
        <dbReference type="Pfam" id="PF02885"/>
    </source>
</evidence>
<dbReference type="Gene3D" id="1.20.970.10">
    <property type="entry name" value="Transferase, Pyrimidine Nucleoside Phosphorylase, Chain C"/>
    <property type="match status" value="1"/>
</dbReference>
<dbReference type="InterPro" id="IPR036320">
    <property type="entry name" value="Glycosyl_Trfase_fam3_N_dom_sf"/>
</dbReference>
<dbReference type="Pfam" id="PF00591">
    <property type="entry name" value="Glycos_transf_3"/>
    <property type="match status" value="1"/>
</dbReference>
<evidence type="ECO:0000256" key="4">
    <source>
        <dbReference type="ARBA" id="ARBA00022679"/>
    </source>
</evidence>
<evidence type="ECO:0000313" key="13">
    <source>
        <dbReference type="Proteomes" id="UP000051242"/>
    </source>
</evidence>
<feature type="binding site" evidence="9">
    <location>
        <begin position="110"/>
        <end position="118"/>
    </location>
    <ligand>
        <name>5-phospho-alpha-D-ribose 1-diphosphate</name>
        <dbReference type="ChEBI" id="CHEBI:58017"/>
    </ligand>
</feature>
<dbReference type="SUPFAM" id="SSF47648">
    <property type="entry name" value="Nucleoside phosphorylase/phosphoribosyltransferase N-terminal domain"/>
    <property type="match status" value="1"/>
</dbReference>
<dbReference type="InterPro" id="IPR035902">
    <property type="entry name" value="Nuc_phospho_transferase"/>
</dbReference>
<evidence type="ECO:0000256" key="5">
    <source>
        <dbReference type="ARBA" id="ARBA00022822"/>
    </source>
</evidence>
<comment type="subunit">
    <text evidence="9">Homodimer.</text>
</comment>
<keyword evidence="9" id="KW-0479">Metal-binding</keyword>
<feature type="binding site" evidence="9">
    <location>
        <position position="82"/>
    </location>
    <ligand>
        <name>anthranilate</name>
        <dbReference type="ChEBI" id="CHEBI:16567"/>
        <label>1</label>
    </ligand>
</feature>
<keyword evidence="9" id="KW-0460">Magnesium</keyword>
<feature type="binding site" evidence="9">
    <location>
        <position position="113"/>
    </location>
    <ligand>
        <name>anthranilate</name>
        <dbReference type="ChEBI" id="CHEBI:16567"/>
        <label>1</label>
    </ligand>
</feature>
<dbReference type="InterPro" id="IPR017459">
    <property type="entry name" value="Glycosyl_Trfase_fam3_N_dom"/>
</dbReference>
<feature type="binding site" evidence="9">
    <location>
        <begin position="85"/>
        <end position="86"/>
    </location>
    <ligand>
        <name>5-phospho-alpha-D-ribose 1-diphosphate</name>
        <dbReference type="ChEBI" id="CHEBI:58017"/>
    </ligand>
</feature>
<evidence type="ECO:0000256" key="7">
    <source>
        <dbReference type="ARBA" id="ARBA00052328"/>
    </source>
</evidence>
<evidence type="ECO:0000313" key="12">
    <source>
        <dbReference type="EMBL" id="KRO84357.1"/>
    </source>
</evidence>
<dbReference type="GO" id="GO:0000287">
    <property type="term" value="F:magnesium ion binding"/>
    <property type="evidence" value="ECO:0007669"/>
    <property type="project" value="UniProtKB-UniRule"/>
</dbReference>
<protein>
    <recommendedName>
        <fullName evidence="9">Anthranilate phosphoribosyltransferase</fullName>
        <ecNumber evidence="9">2.4.2.18</ecNumber>
    </recommendedName>
</protein>
<organism evidence="12 13">
    <name type="scientific">OM182 bacterium BACL3 MAG-120619-bin3</name>
    <dbReference type="NCBI Taxonomy" id="1655593"/>
    <lineage>
        <taxon>Bacteria</taxon>
        <taxon>Pseudomonadati</taxon>
        <taxon>Pseudomonadota</taxon>
        <taxon>Gammaproteobacteria</taxon>
        <taxon>OMG group</taxon>
        <taxon>OM182 clade</taxon>
    </lineage>
</organism>
<feature type="binding site" evidence="9">
    <location>
        <position position="82"/>
    </location>
    <ligand>
        <name>5-phospho-alpha-D-ribose 1-diphosphate</name>
        <dbReference type="ChEBI" id="CHEBI:58017"/>
    </ligand>
</feature>
<dbReference type="NCBIfam" id="TIGR01245">
    <property type="entry name" value="trpD"/>
    <property type="match status" value="1"/>
</dbReference>
<evidence type="ECO:0000256" key="8">
    <source>
        <dbReference type="ARBA" id="ARBA00061188"/>
    </source>
</evidence>
<evidence type="ECO:0000259" key="10">
    <source>
        <dbReference type="Pfam" id="PF00591"/>
    </source>
</evidence>
<dbReference type="Proteomes" id="UP000051242">
    <property type="component" value="Unassembled WGS sequence"/>
</dbReference>
<dbReference type="EMBL" id="LICD01000005">
    <property type="protein sequence ID" value="KRO84357.1"/>
    <property type="molecule type" value="Genomic_DNA"/>
</dbReference>
<feature type="domain" description="Glycosyl transferase family 3 N-terminal" evidence="11">
    <location>
        <begin position="5"/>
        <end position="66"/>
    </location>
</feature>
<dbReference type="GO" id="GO:0004048">
    <property type="term" value="F:anthranilate phosphoribosyltransferase activity"/>
    <property type="evidence" value="ECO:0007669"/>
    <property type="project" value="UniProtKB-UniRule"/>
</dbReference>
<comment type="pathway">
    <text evidence="1 9">Amino-acid biosynthesis; L-tryptophan biosynthesis; L-tryptophan from chorismate: step 2/5.</text>
</comment>
<feature type="domain" description="Glycosyl transferase family 3" evidence="10">
    <location>
        <begin position="77"/>
        <end position="327"/>
    </location>
</feature>
<dbReference type="FunFam" id="3.40.1030.10:FF:000002">
    <property type="entry name" value="Anthranilate phosphoribosyltransferase"/>
    <property type="match status" value="1"/>
</dbReference>
<dbReference type="EC" id="2.4.2.18" evidence="9"/>
<accession>A0A0R2TB26</accession>
<feature type="binding site" evidence="9">
    <location>
        <position position="168"/>
    </location>
    <ligand>
        <name>anthranilate</name>
        <dbReference type="ChEBI" id="CHEBI:16567"/>
        <label>2</label>
    </ligand>
</feature>
<dbReference type="GO" id="GO:0005829">
    <property type="term" value="C:cytosol"/>
    <property type="evidence" value="ECO:0007669"/>
    <property type="project" value="TreeGrafter"/>
</dbReference>
<dbReference type="HAMAP" id="MF_00211">
    <property type="entry name" value="TrpD"/>
    <property type="match status" value="1"/>
</dbReference>
<comment type="cofactor">
    <cofactor evidence="9">
        <name>Mg(2+)</name>
        <dbReference type="ChEBI" id="CHEBI:18420"/>
    </cofactor>
    <text evidence="9">Binds 2 magnesium ions per monomer.</text>
</comment>
<sequence>MDIKAAIAQLMQAKDLSGESVIEVMRAIMSGATTDAQNAAFLVALQIKGASVEEVFGGATVMRELATKVPIDDREFLVDTCGTGGSGSNKFNVSTASAIVAACAGARVAKHGNRGASSKSGSADVLEAAGVTLGLSAEAVARCIDEIGVGFMFAPAHHSAMKHVIAARKEIGVRTVFNVLGPLTNPAGAPNQVMGVYAAEWIPLLIDVLRRLGSEHVLIVAADDGLDEISIAADTRVGELKNGELLEYVVSPEEFGMRRRESVDSLRIESPEESLAMLRASLDYSHEDAGDIVALNAGAAIYAAGIEGSLVEGVARAQTVLKSGEALIKLEALVSFTQAQVH</sequence>
<dbReference type="InterPro" id="IPR005940">
    <property type="entry name" value="Anthranilate_Pribosyl_Tfrase"/>
</dbReference>
<dbReference type="Pfam" id="PF02885">
    <property type="entry name" value="Glycos_trans_3N"/>
    <property type="match status" value="1"/>
</dbReference>
<evidence type="ECO:0000256" key="2">
    <source>
        <dbReference type="ARBA" id="ARBA00022605"/>
    </source>
</evidence>
<evidence type="ECO:0000256" key="1">
    <source>
        <dbReference type="ARBA" id="ARBA00004907"/>
    </source>
</evidence>
<dbReference type="AlphaFoldDB" id="A0A0R2TB26"/>
<reference evidence="12 13" key="1">
    <citation type="submission" date="2015-10" db="EMBL/GenBank/DDBJ databases">
        <title>Metagenome-Assembled Genomes uncover a global brackish microbiome.</title>
        <authorList>
            <person name="Hugerth L.W."/>
            <person name="Larsson J."/>
            <person name="Alneberg J."/>
            <person name="Lindh M.V."/>
            <person name="Legrand C."/>
            <person name="Pinhassi J."/>
            <person name="Andersson A.F."/>
        </authorList>
    </citation>
    <scope>NUCLEOTIDE SEQUENCE [LARGE SCALE GENOMIC DNA]</scope>
    <source>
        <strain evidence="12">BACL22 MAG-120619-bin3</strain>
    </source>
</reference>
<evidence type="ECO:0000256" key="3">
    <source>
        <dbReference type="ARBA" id="ARBA00022676"/>
    </source>
</evidence>
<keyword evidence="3 9" id="KW-0328">Glycosyltransferase</keyword>
<feature type="binding site" evidence="9">
    <location>
        <position position="228"/>
    </location>
    <ligand>
        <name>Mg(2+)</name>
        <dbReference type="ChEBI" id="CHEBI:18420"/>
        <label>1</label>
    </ligand>
</feature>
<evidence type="ECO:0000256" key="9">
    <source>
        <dbReference type="HAMAP-Rule" id="MF_00211"/>
    </source>
</evidence>
<comment type="caution">
    <text evidence="9">Lacks conserved residue(s) required for the propagation of feature annotation.</text>
</comment>
<name>A0A0R2TB26_9GAMM</name>
<comment type="catalytic activity">
    <reaction evidence="7 9">
        <text>N-(5-phospho-beta-D-ribosyl)anthranilate + diphosphate = 5-phospho-alpha-D-ribose 1-diphosphate + anthranilate</text>
        <dbReference type="Rhea" id="RHEA:11768"/>
        <dbReference type="ChEBI" id="CHEBI:16567"/>
        <dbReference type="ChEBI" id="CHEBI:18277"/>
        <dbReference type="ChEBI" id="CHEBI:33019"/>
        <dbReference type="ChEBI" id="CHEBI:58017"/>
        <dbReference type="EC" id="2.4.2.18"/>
    </reaction>
</comment>
<keyword evidence="5 9" id="KW-0822">Tryptophan biosynthesis</keyword>
<feature type="binding site" evidence="9">
    <location>
        <begin position="92"/>
        <end position="95"/>
    </location>
    <ligand>
        <name>5-phospho-alpha-D-ribose 1-diphosphate</name>
        <dbReference type="ChEBI" id="CHEBI:58017"/>
    </ligand>
</feature>
<keyword evidence="2 9" id="KW-0028">Amino-acid biosynthesis</keyword>
<evidence type="ECO:0000256" key="6">
    <source>
        <dbReference type="ARBA" id="ARBA00023141"/>
    </source>
</evidence>
<comment type="caution">
    <text evidence="12">The sequence shown here is derived from an EMBL/GenBank/DDBJ whole genome shotgun (WGS) entry which is preliminary data.</text>
</comment>
<comment type="similarity">
    <text evidence="8">In the C-terminal section; belongs to the anthranilate phosphoribosyltransferase family.</text>
</comment>